<dbReference type="GO" id="GO:0005762">
    <property type="term" value="C:mitochondrial large ribosomal subunit"/>
    <property type="evidence" value="ECO:0007669"/>
    <property type="project" value="TreeGrafter"/>
</dbReference>
<dbReference type="PANTHER" id="PTHR13528:SF2">
    <property type="entry name" value="LARGE RIBOSOMAL SUBUNIT PROTEIN BL28M"/>
    <property type="match status" value="1"/>
</dbReference>
<dbReference type="InterPro" id="IPR026569">
    <property type="entry name" value="Ribosomal_bL28"/>
</dbReference>
<accession>A0A1B6DED1</accession>
<keyword evidence="1" id="KW-0175">Coiled coil</keyword>
<dbReference type="AlphaFoldDB" id="A0A1B6DED1"/>
<proteinExistence type="predicted"/>
<evidence type="ECO:0000313" key="2">
    <source>
        <dbReference type="EMBL" id="JAS24051.1"/>
    </source>
</evidence>
<gene>
    <name evidence="2" type="ORF">g.1706</name>
</gene>
<reference evidence="2" key="1">
    <citation type="submission" date="2015-12" db="EMBL/GenBank/DDBJ databases">
        <title>De novo transcriptome assembly of four potential Pierce s Disease insect vectors from Arizona vineyards.</title>
        <authorList>
            <person name="Tassone E.E."/>
        </authorList>
    </citation>
    <scope>NUCLEOTIDE SEQUENCE</scope>
</reference>
<organism evidence="2">
    <name type="scientific">Clastoptera arizonana</name>
    <name type="common">Arizona spittle bug</name>
    <dbReference type="NCBI Taxonomy" id="38151"/>
    <lineage>
        <taxon>Eukaryota</taxon>
        <taxon>Metazoa</taxon>
        <taxon>Ecdysozoa</taxon>
        <taxon>Arthropoda</taxon>
        <taxon>Hexapoda</taxon>
        <taxon>Insecta</taxon>
        <taxon>Pterygota</taxon>
        <taxon>Neoptera</taxon>
        <taxon>Paraneoptera</taxon>
        <taxon>Hemiptera</taxon>
        <taxon>Auchenorrhyncha</taxon>
        <taxon>Cercopoidea</taxon>
        <taxon>Clastopteridae</taxon>
        <taxon>Clastoptera</taxon>
    </lineage>
</organism>
<dbReference type="GO" id="GO:0003735">
    <property type="term" value="F:structural constituent of ribosome"/>
    <property type="evidence" value="ECO:0007669"/>
    <property type="project" value="InterPro"/>
</dbReference>
<dbReference type="EMBL" id="GEDC01013247">
    <property type="protein sequence ID" value="JAS24051.1"/>
    <property type="molecule type" value="Transcribed_RNA"/>
</dbReference>
<dbReference type="PANTHER" id="PTHR13528">
    <property type="entry name" value="39S RIBOSOMAL PROTEIN L28, MITOCHONDRIAL"/>
    <property type="match status" value="1"/>
</dbReference>
<protein>
    <recommendedName>
        <fullName evidence="3">39S ribosomal protein L28, mitochondrial</fullName>
    </recommendedName>
</protein>
<evidence type="ECO:0000256" key="1">
    <source>
        <dbReference type="SAM" id="Coils"/>
    </source>
</evidence>
<name>A0A1B6DED1_9HEMI</name>
<feature type="coiled-coil region" evidence="1">
    <location>
        <begin position="237"/>
        <end position="264"/>
    </location>
</feature>
<evidence type="ECO:0008006" key="3">
    <source>
        <dbReference type="Google" id="ProtNLM"/>
    </source>
</evidence>
<sequence length="277" mass="32930">MESLIPQLSKLYKFPKPDIFCQGIPARLPQAYKDFYKEWKMTTPSPVHYRPEPGKWKRNPDTGEVTPVQNIPIPVKFPRESHSQLWGGEGVVQGFEKRAKLIRRIPKFWTPTLLKTIVHSEILDKRMSVLLTETTINYIIKNSSFDNYILKTPPCDLQSLLALKLKRQMLLALFDKNFYHDDCEKQNEIYNKYKHYLEDYKKEDLEWYGLSLNEAIVKFKNIEESIKPVPLKHQYRAQLFQQLIQQELENIEKEKEAEKLEEKRSWLSKINPFNKTE</sequence>